<reference evidence="15" key="1">
    <citation type="submission" date="2021-05" db="EMBL/GenBank/DDBJ databases">
        <title>Energy efficiency and biological interactions define the core microbiome of deep oligotrophic groundwater.</title>
        <authorList>
            <person name="Mehrshad M."/>
            <person name="Lopez-Fernandez M."/>
            <person name="Bell E."/>
            <person name="Bernier-Latmani R."/>
            <person name="Bertilsson S."/>
            <person name="Dopson M."/>
        </authorList>
    </citation>
    <scope>NUCLEOTIDE SEQUENCE</scope>
    <source>
        <strain evidence="15">Modern_marine.mb.64</strain>
    </source>
</reference>
<evidence type="ECO:0000256" key="7">
    <source>
        <dbReference type="ARBA" id="ARBA00022723"/>
    </source>
</evidence>
<keyword evidence="12" id="KW-0234">DNA repair</keyword>
<dbReference type="Proteomes" id="UP000777784">
    <property type="component" value="Unassembled WGS sequence"/>
</dbReference>
<evidence type="ECO:0000256" key="3">
    <source>
        <dbReference type="ARBA" id="ARBA00008343"/>
    </source>
</evidence>
<accession>A0A948S0C0</accession>
<dbReference type="InterPro" id="IPR029119">
    <property type="entry name" value="MutY_C"/>
</dbReference>
<evidence type="ECO:0000256" key="9">
    <source>
        <dbReference type="ARBA" id="ARBA00022801"/>
    </source>
</evidence>
<evidence type="ECO:0000313" key="15">
    <source>
        <dbReference type="EMBL" id="MBU2692864.1"/>
    </source>
</evidence>
<comment type="caution">
    <text evidence="15">The sequence shown here is derived from an EMBL/GenBank/DDBJ whole genome shotgun (WGS) entry which is preliminary data.</text>
</comment>
<dbReference type="EMBL" id="JAHJDP010000104">
    <property type="protein sequence ID" value="MBU2692864.1"/>
    <property type="molecule type" value="Genomic_DNA"/>
</dbReference>
<dbReference type="InterPro" id="IPR005760">
    <property type="entry name" value="A/G_AdeGlyc_MutY"/>
</dbReference>
<dbReference type="EC" id="3.2.2.31" evidence="4"/>
<dbReference type="Pfam" id="PF14815">
    <property type="entry name" value="NUDIX_4"/>
    <property type="match status" value="1"/>
</dbReference>
<evidence type="ECO:0000256" key="2">
    <source>
        <dbReference type="ARBA" id="ARBA00001966"/>
    </source>
</evidence>
<evidence type="ECO:0000256" key="12">
    <source>
        <dbReference type="ARBA" id="ARBA00023204"/>
    </source>
</evidence>
<dbReference type="GO" id="GO:0006298">
    <property type="term" value="P:mismatch repair"/>
    <property type="evidence" value="ECO:0007669"/>
    <property type="project" value="TreeGrafter"/>
</dbReference>
<dbReference type="InterPro" id="IPR015797">
    <property type="entry name" value="NUDIX_hydrolase-like_dom_sf"/>
</dbReference>
<dbReference type="SMART" id="SM00478">
    <property type="entry name" value="ENDO3c"/>
    <property type="match status" value="1"/>
</dbReference>
<evidence type="ECO:0000256" key="4">
    <source>
        <dbReference type="ARBA" id="ARBA00012045"/>
    </source>
</evidence>
<dbReference type="InterPro" id="IPR023170">
    <property type="entry name" value="HhH_base_excis_C"/>
</dbReference>
<evidence type="ECO:0000256" key="11">
    <source>
        <dbReference type="ARBA" id="ARBA00023014"/>
    </source>
</evidence>
<keyword evidence="9" id="KW-0378">Hydrolase</keyword>
<dbReference type="GO" id="GO:0032357">
    <property type="term" value="F:oxidized purine DNA binding"/>
    <property type="evidence" value="ECO:0007669"/>
    <property type="project" value="TreeGrafter"/>
</dbReference>
<evidence type="ECO:0000259" key="14">
    <source>
        <dbReference type="SMART" id="SM00478"/>
    </source>
</evidence>
<keyword evidence="8" id="KW-0227">DNA damage</keyword>
<dbReference type="SMART" id="SM00525">
    <property type="entry name" value="FES"/>
    <property type="match status" value="1"/>
</dbReference>
<comment type="cofactor">
    <cofactor evidence="2">
        <name>[4Fe-4S] cluster</name>
        <dbReference type="ChEBI" id="CHEBI:49883"/>
    </cofactor>
</comment>
<gene>
    <name evidence="15" type="primary">mutY</name>
    <name evidence="15" type="ORF">KJ970_18245</name>
</gene>
<keyword evidence="7" id="KW-0479">Metal-binding</keyword>
<evidence type="ECO:0000256" key="8">
    <source>
        <dbReference type="ARBA" id="ARBA00022763"/>
    </source>
</evidence>
<dbReference type="SUPFAM" id="SSF48150">
    <property type="entry name" value="DNA-glycosylase"/>
    <property type="match status" value="1"/>
</dbReference>
<comment type="catalytic activity">
    <reaction evidence="1">
        <text>Hydrolyzes free adenine bases from 7,8-dihydro-8-oxoguanine:adenine mismatched double-stranded DNA, leaving an apurinic site.</text>
        <dbReference type="EC" id="3.2.2.31"/>
    </reaction>
</comment>
<keyword evidence="10" id="KW-0408">Iron</keyword>
<evidence type="ECO:0000256" key="5">
    <source>
        <dbReference type="ARBA" id="ARBA00022023"/>
    </source>
</evidence>
<protein>
    <recommendedName>
        <fullName evidence="5">Adenine DNA glycosylase</fullName>
        <ecNumber evidence="4">3.2.2.31</ecNumber>
    </recommendedName>
</protein>
<dbReference type="InterPro" id="IPR003265">
    <property type="entry name" value="HhH-GPD_domain"/>
</dbReference>
<dbReference type="GO" id="GO:0034039">
    <property type="term" value="F:8-oxo-7,8-dihydroguanine DNA N-glycosylase activity"/>
    <property type="evidence" value="ECO:0007669"/>
    <property type="project" value="TreeGrafter"/>
</dbReference>
<organism evidence="15 16">
    <name type="scientific">Eiseniibacteriota bacterium</name>
    <dbReference type="NCBI Taxonomy" id="2212470"/>
    <lineage>
        <taxon>Bacteria</taxon>
        <taxon>Candidatus Eiseniibacteriota</taxon>
    </lineage>
</organism>
<dbReference type="Gene3D" id="1.10.340.30">
    <property type="entry name" value="Hypothetical protein, domain 2"/>
    <property type="match status" value="1"/>
</dbReference>
<dbReference type="PANTHER" id="PTHR42944:SF1">
    <property type="entry name" value="ADENINE DNA GLYCOSYLASE"/>
    <property type="match status" value="1"/>
</dbReference>
<evidence type="ECO:0000256" key="13">
    <source>
        <dbReference type="ARBA" id="ARBA00023295"/>
    </source>
</evidence>
<dbReference type="PANTHER" id="PTHR42944">
    <property type="entry name" value="ADENINE DNA GLYCOSYLASE"/>
    <property type="match status" value="1"/>
</dbReference>
<dbReference type="InterPro" id="IPR011257">
    <property type="entry name" value="DNA_glycosylase"/>
</dbReference>
<dbReference type="Pfam" id="PF00730">
    <property type="entry name" value="HhH-GPD"/>
    <property type="match status" value="1"/>
</dbReference>
<dbReference type="AlphaFoldDB" id="A0A948S0C0"/>
<evidence type="ECO:0000256" key="1">
    <source>
        <dbReference type="ARBA" id="ARBA00000843"/>
    </source>
</evidence>
<comment type="similarity">
    <text evidence="3">Belongs to the Nth/MutY family.</text>
</comment>
<keyword evidence="11" id="KW-0411">Iron-sulfur</keyword>
<evidence type="ECO:0000256" key="10">
    <source>
        <dbReference type="ARBA" id="ARBA00023004"/>
    </source>
</evidence>
<dbReference type="CDD" id="cd00056">
    <property type="entry name" value="ENDO3c"/>
    <property type="match status" value="1"/>
</dbReference>
<dbReference type="InterPro" id="IPR003651">
    <property type="entry name" value="Endonuclease3_FeS-loop_motif"/>
</dbReference>
<dbReference type="GO" id="GO:0046872">
    <property type="term" value="F:metal ion binding"/>
    <property type="evidence" value="ECO:0007669"/>
    <property type="project" value="UniProtKB-KW"/>
</dbReference>
<keyword evidence="13" id="KW-0326">Glycosidase</keyword>
<dbReference type="Gene3D" id="3.90.79.10">
    <property type="entry name" value="Nucleoside Triphosphate Pyrophosphohydrolase"/>
    <property type="match status" value="1"/>
</dbReference>
<keyword evidence="6" id="KW-0004">4Fe-4S</keyword>
<dbReference type="GO" id="GO:0051539">
    <property type="term" value="F:4 iron, 4 sulfur cluster binding"/>
    <property type="evidence" value="ECO:0007669"/>
    <property type="project" value="UniProtKB-KW"/>
</dbReference>
<evidence type="ECO:0000256" key="6">
    <source>
        <dbReference type="ARBA" id="ARBA00022485"/>
    </source>
</evidence>
<dbReference type="GO" id="GO:0035485">
    <property type="term" value="F:adenine/guanine mispair binding"/>
    <property type="evidence" value="ECO:0007669"/>
    <property type="project" value="TreeGrafter"/>
</dbReference>
<sequence length="334" mass="37495">MKMTAGRHRQKLLTWYRRQRREMPWRSEAGNPYCILLSEIMLQQTTVQTVIPVYEKFLQLFPTLETLAGADEDEVLAAWAGLGYYRRARMLHQAAQEIHRRPEGWPVTAAELQKLPGVGCYTAAAVASIAFGEMVPVLDGNVARLLSRWALIPGDARRVAVRRQLLDTARGFLNPRHPGDLNQAMMELGATICHPQQPACARCPLRDGCGAFKENCISDFPPPAKRAPVVEEYQDVLIIRDKRGRYLLERKTDGGALQGLWCFPMRAGSEEARSTRKDGLGTIRHSIMNRRMILNIVKGAKAPGGSRARGRYVTREEISGLPRSSIVDKVLRLL</sequence>
<dbReference type="GO" id="GO:0006284">
    <property type="term" value="P:base-excision repair"/>
    <property type="evidence" value="ECO:0007669"/>
    <property type="project" value="InterPro"/>
</dbReference>
<name>A0A948S0C0_UNCEI</name>
<dbReference type="SUPFAM" id="SSF55811">
    <property type="entry name" value="Nudix"/>
    <property type="match status" value="1"/>
</dbReference>
<evidence type="ECO:0000313" key="16">
    <source>
        <dbReference type="Proteomes" id="UP000777784"/>
    </source>
</evidence>
<dbReference type="Gene3D" id="1.10.1670.10">
    <property type="entry name" value="Helix-hairpin-Helix base-excision DNA repair enzymes (C-terminal)"/>
    <property type="match status" value="1"/>
</dbReference>
<dbReference type="NCBIfam" id="TIGR01084">
    <property type="entry name" value="mutY"/>
    <property type="match status" value="1"/>
</dbReference>
<dbReference type="GO" id="GO:0000701">
    <property type="term" value="F:purine-specific mismatch base pair DNA N-glycosylase activity"/>
    <property type="evidence" value="ECO:0007669"/>
    <property type="project" value="UniProtKB-EC"/>
</dbReference>
<feature type="domain" description="HhH-GPD" evidence="14">
    <location>
        <begin position="41"/>
        <end position="191"/>
    </location>
</feature>
<proteinExistence type="inferred from homology"/>
<dbReference type="InterPro" id="IPR044298">
    <property type="entry name" value="MIG/MutY"/>
</dbReference>